<keyword evidence="1" id="KW-0812">Transmembrane</keyword>
<dbReference type="EMBL" id="CP003642">
    <property type="protein sequence ID" value="AFZ24321.1"/>
    <property type="molecule type" value="Genomic_DNA"/>
</dbReference>
<feature type="transmembrane region" description="Helical" evidence="1">
    <location>
        <begin position="159"/>
        <end position="183"/>
    </location>
</feature>
<keyword evidence="3" id="KW-1185">Reference proteome</keyword>
<feature type="transmembrane region" description="Helical" evidence="1">
    <location>
        <begin position="204"/>
        <end position="220"/>
    </location>
</feature>
<dbReference type="eggNOG" id="COG2370">
    <property type="taxonomic scope" value="Bacteria"/>
</dbReference>
<organism evidence="2 3">
    <name type="scientific">Cylindrospermum stagnale PCC 7417</name>
    <dbReference type="NCBI Taxonomy" id="56107"/>
    <lineage>
        <taxon>Bacteria</taxon>
        <taxon>Bacillati</taxon>
        <taxon>Cyanobacteriota</taxon>
        <taxon>Cyanophyceae</taxon>
        <taxon>Nostocales</taxon>
        <taxon>Nostocaceae</taxon>
        <taxon>Cylindrospermum</taxon>
    </lineage>
</organism>
<dbReference type="HOGENOM" id="CLU_088877_1_0_3"/>
<reference evidence="2 3" key="1">
    <citation type="submission" date="2012-06" db="EMBL/GenBank/DDBJ databases">
        <title>Finished chromosome of genome of Cylindrospermum stagnale PCC 7417.</title>
        <authorList>
            <consortium name="US DOE Joint Genome Institute"/>
            <person name="Gugger M."/>
            <person name="Coursin T."/>
            <person name="Rippka R."/>
            <person name="Tandeau De Marsac N."/>
            <person name="Huntemann M."/>
            <person name="Wei C.-L."/>
            <person name="Han J."/>
            <person name="Detter J.C."/>
            <person name="Han C."/>
            <person name="Tapia R."/>
            <person name="Chen A."/>
            <person name="Kyrpides N."/>
            <person name="Mavromatis K."/>
            <person name="Markowitz V."/>
            <person name="Szeto E."/>
            <person name="Ivanova N."/>
            <person name="Pagani I."/>
            <person name="Pati A."/>
            <person name="Goodwin L."/>
            <person name="Nordberg H.P."/>
            <person name="Cantor M.N."/>
            <person name="Hua S.X."/>
            <person name="Woyke T."/>
            <person name="Kerfeld C.A."/>
        </authorList>
    </citation>
    <scope>NUCLEOTIDE SEQUENCE [LARGE SCALE GENOMIC DNA]</scope>
    <source>
        <strain evidence="2 3">PCC 7417</strain>
    </source>
</reference>
<gene>
    <name evidence="2" type="ORF">Cylst_2082</name>
</gene>
<dbReference type="Pfam" id="PF04955">
    <property type="entry name" value="HupE_UreJ"/>
    <property type="match status" value="1"/>
</dbReference>
<dbReference type="AlphaFoldDB" id="K9WX00"/>
<proteinExistence type="predicted"/>
<evidence type="ECO:0000313" key="3">
    <source>
        <dbReference type="Proteomes" id="UP000010475"/>
    </source>
</evidence>
<sequence>MFKIELSKSSNSGEFSAPELQHRHIGAIAALVLISLLSSLAGSPTYHTISNCWEAFIWGIADPVIRLDRLALIVAIGLLSAGVVRGTWVTASFVIAALFGTVIYLSPIYLPGIQIAIAISTIAFGAMLVIPTQLNWVAFAVLSAIAGLFQGYANGESAMGLGMVTLVTYFIGVTLTQFAIVMSAREIGIIFSKGKNHQGLFSKTRLAGLAFCTIGIVFLGN</sequence>
<dbReference type="OrthoDB" id="9808192at2"/>
<keyword evidence="1" id="KW-0472">Membrane</keyword>
<keyword evidence="1" id="KW-1133">Transmembrane helix</keyword>
<feature type="transmembrane region" description="Helical" evidence="1">
    <location>
        <begin position="70"/>
        <end position="103"/>
    </location>
</feature>
<feature type="transmembrane region" description="Helical" evidence="1">
    <location>
        <begin position="25"/>
        <end position="49"/>
    </location>
</feature>
<dbReference type="RefSeq" id="WP_015207576.1">
    <property type="nucleotide sequence ID" value="NC_019757.1"/>
</dbReference>
<dbReference type="InterPro" id="IPR007038">
    <property type="entry name" value="HupE_UreJ"/>
</dbReference>
<dbReference type="STRING" id="56107.Cylst_2082"/>
<protein>
    <submittedName>
        <fullName evidence="2">Hydrogenase/urease accessory protein</fullName>
    </submittedName>
</protein>
<name>K9WX00_9NOST</name>
<dbReference type="Proteomes" id="UP000010475">
    <property type="component" value="Chromosome"/>
</dbReference>
<evidence type="ECO:0000313" key="2">
    <source>
        <dbReference type="EMBL" id="AFZ24321.1"/>
    </source>
</evidence>
<dbReference type="KEGG" id="csg:Cylst_2082"/>
<evidence type="ECO:0000256" key="1">
    <source>
        <dbReference type="SAM" id="Phobius"/>
    </source>
</evidence>
<accession>K9WX00</accession>